<sequence>MKQSKVVLYVAMSLDGYIAKPDGSVDWLYDVQGDGGDNGYGDFYKGIGVVVMGRLTYDEVLKISDEFPYAGKPCYVLTRREQAPDKYVHFTDEALDSLIPRLQAMSDGDVWLVGGGQLVQAFLEHELIDEVQLTLIPKLLGEGIPLFPAGTVPGNLKLTGLERMGQMASICYEVIK</sequence>
<name>A0ABX3EKB9_9BACL</name>
<evidence type="ECO:0000313" key="3">
    <source>
        <dbReference type="Proteomes" id="UP000186058"/>
    </source>
</evidence>
<dbReference type="InterPro" id="IPR024072">
    <property type="entry name" value="DHFR-like_dom_sf"/>
</dbReference>
<organism evidence="2 3">
    <name type="scientific">Paenibacillus helianthi</name>
    <dbReference type="NCBI Taxonomy" id="1349432"/>
    <lineage>
        <taxon>Bacteria</taxon>
        <taxon>Bacillati</taxon>
        <taxon>Bacillota</taxon>
        <taxon>Bacilli</taxon>
        <taxon>Bacillales</taxon>
        <taxon>Paenibacillaceae</taxon>
        <taxon>Paenibacillus</taxon>
    </lineage>
</organism>
<reference evidence="2 3" key="1">
    <citation type="submission" date="2016-03" db="EMBL/GenBank/DDBJ databases">
        <authorList>
            <person name="Sant'Anna F.H."/>
            <person name="Ambrosini A."/>
            <person name="Souza R."/>
            <person name="Bach E."/>
            <person name="Fernandes G."/>
            <person name="Balsanelli E."/>
            <person name="Baura V.A."/>
            <person name="Souza E.M."/>
            <person name="Passaglia L."/>
        </authorList>
    </citation>
    <scope>NUCLEOTIDE SEQUENCE [LARGE SCALE GENOMIC DNA]</scope>
    <source>
        <strain evidence="2 3">P26E</strain>
    </source>
</reference>
<dbReference type="PANTHER" id="PTHR38011:SF11">
    <property type="entry name" value="2,5-DIAMINO-6-RIBOSYLAMINO-4(3H)-PYRIMIDINONE 5'-PHOSPHATE REDUCTASE"/>
    <property type="match status" value="1"/>
</dbReference>
<dbReference type="SUPFAM" id="SSF53597">
    <property type="entry name" value="Dihydrofolate reductase-like"/>
    <property type="match status" value="1"/>
</dbReference>
<keyword evidence="3" id="KW-1185">Reference proteome</keyword>
<evidence type="ECO:0000259" key="1">
    <source>
        <dbReference type="Pfam" id="PF01872"/>
    </source>
</evidence>
<gene>
    <name evidence="2" type="ORF">A3844_22960</name>
</gene>
<dbReference type="Proteomes" id="UP000186058">
    <property type="component" value="Unassembled WGS sequence"/>
</dbReference>
<dbReference type="InterPro" id="IPR050765">
    <property type="entry name" value="Riboflavin_Biosynth_HTPR"/>
</dbReference>
<dbReference type="EMBL" id="LVWI01000063">
    <property type="protein sequence ID" value="OKP82907.1"/>
    <property type="molecule type" value="Genomic_DNA"/>
</dbReference>
<dbReference type="PANTHER" id="PTHR38011">
    <property type="entry name" value="DIHYDROFOLATE REDUCTASE FAMILY PROTEIN (AFU_ORTHOLOGUE AFUA_8G06820)"/>
    <property type="match status" value="1"/>
</dbReference>
<proteinExistence type="predicted"/>
<protein>
    <submittedName>
        <fullName evidence="2">Deaminase</fullName>
    </submittedName>
</protein>
<accession>A0ABX3EKB9</accession>
<dbReference type="InterPro" id="IPR002734">
    <property type="entry name" value="RibDG_C"/>
</dbReference>
<evidence type="ECO:0000313" key="2">
    <source>
        <dbReference type="EMBL" id="OKP82907.1"/>
    </source>
</evidence>
<dbReference type="Pfam" id="PF01872">
    <property type="entry name" value="RibD_C"/>
    <property type="match status" value="1"/>
</dbReference>
<comment type="caution">
    <text evidence="2">The sequence shown here is derived from an EMBL/GenBank/DDBJ whole genome shotgun (WGS) entry which is preliminary data.</text>
</comment>
<dbReference type="Gene3D" id="3.40.430.10">
    <property type="entry name" value="Dihydrofolate Reductase, subunit A"/>
    <property type="match status" value="1"/>
</dbReference>
<dbReference type="RefSeq" id="WP_074108630.1">
    <property type="nucleotide sequence ID" value="NZ_LVWI01000063.1"/>
</dbReference>
<feature type="domain" description="Bacterial bifunctional deaminase-reductase C-terminal" evidence="1">
    <location>
        <begin position="5"/>
        <end position="166"/>
    </location>
</feature>